<dbReference type="PROSITE" id="PS51257">
    <property type="entry name" value="PROKAR_LIPOPROTEIN"/>
    <property type="match status" value="1"/>
</dbReference>
<dbReference type="Proteomes" id="UP000617628">
    <property type="component" value="Unassembled WGS sequence"/>
</dbReference>
<dbReference type="AlphaFoldDB" id="A0A934VME2"/>
<proteinExistence type="predicted"/>
<dbReference type="EMBL" id="JAENIL010000035">
    <property type="protein sequence ID" value="MBK1878751.1"/>
    <property type="molecule type" value="Genomic_DNA"/>
</dbReference>
<feature type="chain" id="PRO_5037920045" description="Lipoprotein" evidence="1">
    <location>
        <begin position="23"/>
        <end position="271"/>
    </location>
</feature>
<evidence type="ECO:0000256" key="1">
    <source>
        <dbReference type="SAM" id="SignalP"/>
    </source>
</evidence>
<reference evidence="2" key="1">
    <citation type="submission" date="2021-01" db="EMBL/GenBank/DDBJ databases">
        <title>Modified the classification status of verrucomicrobia.</title>
        <authorList>
            <person name="Feng X."/>
        </authorList>
    </citation>
    <scope>NUCLEOTIDE SEQUENCE</scope>
    <source>
        <strain evidence="2">KCTC 13126</strain>
    </source>
</reference>
<accession>A0A934VME2</accession>
<name>A0A934VME2_9BACT</name>
<sequence>MRTPKPRLLNSAPILLGVLLLAASCSTSPPPYGVLPVDIPDVASLGESERKLNSILNPQAKQLKVGDKVRILTADGYRRSQMKILEFKEDSFLLKKSVWSDRKIWIHFDDIVFLESKVQTGEQVWSLFPILEKSKEEDAFMNCTDLQREILHANVLRRSINAEIASMGASAGLSMLSWSLGIPAGPGYYQAQLERNEKARSAAEQRVIELLAIYTSQGCQTEKKKMLTPEEAHQQIQDLEGQLASDDINEKQHERRLRAILDKLPFKKTQQ</sequence>
<evidence type="ECO:0000313" key="2">
    <source>
        <dbReference type="EMBL" id="MBK1878751.1"/>
    </source>
</evidence>
<dbReference type="RefSeq" id="WP_200356965.1">
    <property type="nucleotide sequence ID" value="NZ_JAENIL010000035.1"/>
</dbReference>
<keyword evidence="1" id="KW-0732">Signal</keyword>
<evidence type="ECO:0000313" key="3">
    <source>
        <dbReference type="Proteomes" id="UP000617628"/>
    </source>
</evidence>
<keyword evidence="3" id="KW-1185">Reference proteome</keyword>
<evidence type="ECO:0008006" key="4">
    <source>
        <dbReference type="Google" id="ProtNLM"/>
    </source>
</evidence>
<feature type="signal peptide" evidence="1">
    <location>
        <begin position="1"/>
        <end position="22"/>
    </location>
</feature>
<organism evidence="2 3">
    <name type="scientific">Pelagicoccus mobilis</name>
    <dbReference type="NCBI Taxonomy" id="415221"/>
    <lineage>
        <taxon>Bacteria</taxon>
        <taxon>Pseudomonadati</taxon>
        <taxon>Verrucomicrobiota</taxon>
        <taxon>Opitutia</taxon>
        <taxon>Puniceicoccales</taxon>
        <taxon>Pelagicoccaceae</taxon>
        <taxon>Pelagicoccus</taxon>
    </lineage>
</organism>
<protein>
    <recommendedName>
        <fullName evidence="4">Lipoprotein</fullName>
    </recommendedName>
</protein>
<comment type="caution">
    <text evidence="2">The sequence shown here is derived from an EMBL/GenBank/DDBJ whole genome shotgun (WGS) entry which is preliminary data.</text>
</comment>
<gene>
    <name evidence="2" type="ORF">JIN87_17855</name>
</gene>